<protein>
    <submittedName>
        <fullName evidence="4">HAD-IB family hydrolase</fullName>
    </submittedName>
</protein>
<organism evidence="4 5">
    <name type="scientific">Sulfurimonas aquatica</name>
    <dbReference type="NCBI Taxonomy" id="2672570"/>
    <lineage>
        <taxon>Bacteria</taxon>
        <taxon>Pseudomonadati</taxon>
        <taxon>Campylobacterota</taxon>
        <taxon>Epsilonproteobacteria</taxon>
        <taxon>Campylobacterales</taxon>
        <taxon>Sulfurimonadaceae</taxon>
        <taxon>Sulfurimonas</taxon>
    </lineage>
</organism>
<dbReference type="AlphaFoldDB" id="A0A975B037"/>
<keyword evidence="2 4" id="KW-0378">Hydrolase</keyword>
<reference evidence="4" key="1">
    <citation type="submission" date="2019-11" db="EMBL/GenBank/DDBJ databases">
        <authorList>
            <person name="Kojima H."/>
        </authorList>
    </citation>
    <scope>NUCLEOTIDE SEQUENCE</scope>
    <source>
        <strain evidence="4">H1576</strain>
    </source>
</reference>
<evidence type="ECO:0000256" key="3">
    <source>
        <dbReference type="ARBA" id="ARBA00022842"/>
    </source>
</evidence>
<dbReference type="EMBL" id="CP046072">
    <property type="protein sequence ID" value="QSZ41680.1"/>
    <property type="molecule type" value="Genomic_DNA"/>
</dbReference>
<evidence type="ECO:0000313" key="4">
    <source>
        <dbReference type="EMBL" id="QSZ41680.1"/>
    </source>
</evidence>
<dbReference type="SUPFAM" id="SSF56784">
    <property type="entry name" value="HAD-like"/>
    <property type="match status" value="1"/>
</dbReference>
<dbReference type="Proteomes" id="UP000671852">
    <property type="component" value="Chromosome"/>
</dbReference>
<keyword evidence="1" id="KW-0479">Metal-binding</keyword>
<dbReference type="NCBIfam" id="TIGR01490">
    <property type="entry name" value="HAD-SF-IB-hyp1"/>
    <property type="match status" value="1"/>
</dbReference>
<dbReference type="InterPro" id="IPR006385">
    <property type="entry name" value="HAD_hydro_SerB1"/>
</dbReference>
<evidence type="ECO:0000256" key="1">
    <source>
        <dbReference type="ARBA" id="ARBA00022723"/>
    </source>
</evidence>
<dbReference type="PANTHER" id="PTHR43344">
    <property type="entry name" value="PHOSPHOSERINE PHOSPHATASE"/>
    <property type="match status" value="1"/>
</dbReference>
<name>A0A975B037_9BACT</name>
<dbReference type="KEGG" id="saqt:GJV85_06025"/>
<keyword evidence="5" id="KW-1185">Reference proteome</keyword>
<dbReference type="GO" id="GO:0016787">
    <property type="term" value="F:hydrolase activity"/>
    <property type="evidence" value="ECO:0007669"/>
    <property type="project" value="UniProtKB-KW"/>
</dbReference>
<sequence>MKLALFDFDGTLTTKDSLEEFIIFAVGKRHYYFKLIFFSPIFLLYKLKIMHNSYAKELLFRLFFHKIKESDFKALASSFSAEILNAILREDIYKKFQEHKLNGDRVIVVSASMRCWLEPWTKLESVELLSTELEFKDGEFSGRFSTLNCHGQEKLNRIQKHLNLDDYEEIYAYGDSSGDTQMLSIADKSIKV</sequence>
<dbReference type="InterPro" id="IPR050582">
    <property type="entry name" value="HAD-like_SerB"/>
</dbReference>
<dbReference type="Gene3D" id="1.20.1440.100">
    <property type="entry name" value="SG protein - dephosphorylation function"/>
    <property type="match status" value="1"/>
</dbReference>
<accession>A0A975B037</accession>
<dbReference type="GO" id="GO:0046872">
    <property type="term" value="F:metal ion binding"/>
    <property type="evidence" value="ECO:0007669"/>
    <property type="project" value="UniProtKB-KW"/>
</dbReference>
<gene>
    <name evidence="4" type="ORF">GJV85_06025</name>
</gene>
<dbReference type="InterPro" id="IPR023214">
    <property type="entry name" value="HAD_sf"/>
</dbReference>
<evidence type="ECO:0000256" key="2">
    <source>
        <dbReference type="ARBA" id="ARBA00022801"/>
    </source>
</evidence>
<dbReference type="Pfam" id="PF12710">
    <property type="entry name" value="HAD"/>
    <property type="match status" value="1"/>
</dbReference>
<dbReference type="RefSeq" id="WP_207562963.1">
    <property type="nucleotide sequence ID" value="NZ_CP046072.1"/>
</dbReference>
<keyword evidence="3" id="KW-0460">Magnesium</keyword>
<dbReference type="InterPro" id="IPR036412">
    <property type="entry name" value="HAD-like_sf"/>
</dbReference>
<dbReference type="Gene3D" id="3.40.50.1000">
    <property type="entry name" value="HAD superfamily/HAD-like"/>
    <property type="match status" value="1"/>
</dbReference>
<evidence type="ECO:0000313" key="5">
    <source>
        <dbReference type="Proteomes" id="UP000671852"/>
    </source>
</evidence>
<proteinExistence type="predicted"/>
<reference evidence="4" key="2">
    <citation type="submission" date="2021-04" db="EMBL/GenBank/DDBJ databases">
        <title>Isolation and characterization of a novel species of the genus Sulfurimonas.</title>
        <authorList>
            <person name="Fukui M."/>
        </authorList>
    </citation>
    <scope>NUCLEOTIDE SEQUENCE</scope>
    <source>
        <strain evidence="4">H1576</strain>
    </source>
</reference>
<dbReference type="NCBIfam" id="TIGR01488">
    <property type="entry name" value="HAD-SF-IB"/>
    <property type="match status" value="1"/>
</dbReference>
<dbReference type="PANTHER" id="PTHR43344:SF13">
    <property type="entry name" value="PHOSPHATASE RV3661-RELATED"/>
    <property type="match status" value="1"/>
</dbReference>